<feature type="domain" description="Bacteriophage T4 Gp59 helicase assembly protein C-terminal" evidence="2">
    <location>
        <begin position="133"/>
        <end position="195"/>
    </location>
</feature>
<keyword evidence="3" id="KW-0347">Helicase</keyword>
<keyword evidence="3" id="KW-0378">Hydrolase</keyword>
<reference evidence="3 4" key="1">
    <citation type="submission" date="2015-04" db="EMBL/GenBank/DDBJ databases">
        <authorList>
            <person name="Schouten J.T."/>
            <person name="Crockett J.T."/>
            <person name="Hodson T.S."/>
            <person name="Hyde J.R."/>
            <person name="Smith T.A."/>
            <person name="Merrill B.D."/>
            <person name="Crook M.B."/>
            <person name="Griffitts J.S."/>
            <person name="Burnett S.H."/>
            <person name="Grose J.H."/>
            <person name="Breakwell D.P."/>
        </authorList>
    </citation>
    <scope>NUCLEOTIDE SEQUENCE [LARGE SCALE GENOMIC DNA]</scope>
</reference>
<keyword evidence="3" id="KW-0067">ATP-binding</keyword>
<dbReference type="GO" id="GO:0004386">
    <property type="term" value="F:helicase activity"/>
    <property type="evidence" value="ECO:0007669"/>
    <property type="project" value="UniProtKB-KW"/>
</dbReference>
<sequence>MSSGLVTKDSFELFQYYLALKQHFNNESYDFFKYGGKVSVTPQALENRKDKSFFYSIAKKQRNPKGYVFANVLHNPSVWIGDIAQDKDNSDKTFVGWERRMQSLSYTFREEIGNLNNDDFDSNFLCQEGRHPPLLKVYLQKKLCLETLVILDMILSFSRYWDKQMKGDPVWSEISKRIKKYKPFLEIDLPKFKGLLKDKFVV</sequence>
<dbReference type="Proteomes" id="UP000221947">
    <property type="component" value="Segment"/>
</dbReference>
<dbReference type="HAMAP" id="MF_04156">
    <property type="entry name" value="HELIC_LOADER_T4"/>
    <property type="match status" value="1"/>
</dbReference>
<dbReference type="InterPro" id="IPR015086">
    <property type="entry name" value="Phage_T4_Gp59_C"/>
</dbReference>
<dbReference type="Pfam" id="PF08994">
    <property type="entry name" value="T4_Gp59_C"/>
    <property type="match status" value="1"/>
</dbReference>
<keyword evidence="3" id="KW-0547">Nucleotide-binding</keyword>
<evidence type="ECO:0000313" key="4">
    <source>
        <dbReference type="Proteomes" id="UP000221947"/>
    </source>
</evidence>
<gene>
    <name evidence="3" type="ORF">PHIM7_127</name>
</gene>
<dbReference type="InterPro" id="IPR037082">
    <property type="entry name" value="Phage_T4_Gp59_C_sf"/>
</dbReference>
<dbReference type="InterPro" id="IPR015085">
    <property type="entry name" value="Phage_T4_Gp59_N"/>
</dbReference>
<dbReference type="InterPro" id="IPR023197">
    <property type="entry name" value="Phage_T4_Gp59_dom_sf"/>
</dbReference>
<evidence type="ECO:0000259" key="2">
    <source>
        <dbReference type="Pfam" id="PF08994"/>
    </source>
</evidence>
<protein>
    <submittedName>
        <fullName evidence="3">Loader of DNA helicase</fullName>
    </submittedName>
</protein>
<accession>A0A0F6SIL7</accession>
<name>A0A0F6SIL7_9CAUD</name>
<evidence type="ECO:0000313" key="3">
    <source>
        <dbReference type="EMBL" id="AKF12673.1"/>
    </source>
</evidence>
<proteinExistence type="inferred from homology"/>
<feature type="domain" description="Bacteriophage T4 Gp59 helicase assembly protein N-terminal" evidence="1">
    <location>
        <begin position="11"/>
        <end position="85"/>
    </location>
</feature>
<keyword evidence="4" id="KW-1185">Reference proteome</keyword>
<dbReference type="EMBL" id="KR052480">
    <property type="protein sequence ID" value="AKF12673.1"/>
    <property type="molecule type" value="Genomic_DNA"/>
</dbReference>
<dbReference type="Gene3D" id="1.10.8.60">
    <property type="match status" value="1"/>
</dbReference>
<evidence type="ECO:0000259" key="1">
    <source>
        <dbReference type="Pfam" id="PF08993"/>
    </source>
</evidence>
<dbReference type="Gene3D" id="1.10.220.50">
    <property type="entry name" value="Bacteriophage T4, Gp59, helicase assembly protein, C-terminal domain"/>
    <property type="match status" value="1"/>
</dbReference>
<dbReference type="Pfam" id="PF08993">
    <property type="entry name" value="T4_Gp59_N"/>
    <property type="match status" value="1"/>
</dbReference>
<dbReference type="InterPro" id="IPR008944">
    <property type="entry name" value="Phage_T4_Gp59"/>
</dbReference>
<dbReference type="SUPFAM" id="SSF48493">
    <property type="entry name" value="gene 59 helicase assembly protein"/>
    <property type="match status" value="1"/>
</dbReference>
<organism evidence="3 4">
    <name type="scientific">Sinorhizobium phage phiM7</name>
    <dbReference type="NCBI Taxonomy" id="1647403"/>
    <lineage>
        <taxon>Viruses</taxon>
        <taxon>Duplodnaviria</taxon>
        <taxon>Heunggongvirae</taxon>
        <taxon>Uroviricota</taxon>
        <taxon>Caudoviricetes</taxon>
        <taxon>Emdodecavirus</taxon>
        <taxon>Emdodecavirus M7</taxon>
    </lineage>
</organism>